<evidence type="ECO:0000313" key="4">
    <source>
        <dbReference type="EMBL" id="CAK9034153.1"/>
    </source>
</evidence>
<dbReference type="SMART" id="SM00825">
    <property type="entry name" value="PKS_KS"/>
    <property type="match status" value="1"/>
</dbReference>
<dbReference type="Pfam" id="PF02801">
    <property type="entry name" value="Ketoacyl-synt_C"/>
    <property type="match status" value="1"/>
</dbReference>
<dbReference type="EMBL" id="CAXAMN010022473">
    <property type="protein sequence ID" value="CAK9070077.1"/>
    <property type="molecule type" value="Genomic_DNA"/>
</dbReference>
<accession>A0ABP0P230</accession>
<dbReference type="InterPro" id="IPR014031">
    <property type="entry name" value="Ketoacyl_synth_C"/>
</dbReference>
<reference evidence="5 6" key="1">
    <citation type="submission" date="2024-02" db="EMBL/GenBank/DDBJ databases">
        <authorList>
            <person name="Chen Y."/>
            <person name="Shah S."/>
            <person name="Dougan E. K."/>
            <person name="Thang M."/>
            <person name="Chan C."/>
        </authorList>
    </citation>
    <scope>NUCLEOTIDE SEQUENCE [LARGE SCALE GENOMIC DNA]</scope>
</reference>
<dbReference type="SUPFAM" id="SSF53901">
    <property type="entry name" value="Thiolase-like"/>
    <property type="match status" value="1"/>
</dbReference>
<evidence type="ECO:0000259" key="3">
    <source>
        <dbReference type="PROSITE" id="PS52004"/>
    </source>
</evidence>
<feature type="domain" description="Ketosynthase family 3 (KS3)" evidence="3">
    <location>
        <begin position="1"/>
        <end position="167"/>
    </location>
</feature>
<keyword evidence="2" id="KW-0597">Phosphoprotein</keyword>
<proteinExistence type="predicted"/>
<sequence>MYDQLSCVLGCCINQDGRSASMTAPNGPSQQACILQSMREAGNKARDINLAECHGTGTALGDPIEVGALKNVMEPRDTTLALTSSKSNIGHLEGSAGIAGFLKCVSMLMAGTCPPNAHCYQLNPHLQVKGFPCFFDTEAVDSGLNSALTGVSSFGFGGTNGRCDIWGAARFGPNKCGKVLEAEVDQIYTLCPITLGKIDYLTGEPLSRRLAASYRGKRKADVLRDELARYDVSRYAYDGGFRYRQNEIPDKDEDFPSDSSMFICGSWNGFTMEEMDRNGANTFSSIIVLGPERYDLFELYIDKNQEYCFFPAADRAGQVIAVEGPAENKERKRWIIDGRDSGMPAGTDALACYPEAYM</sequence>
<gene>
    <name evidence="4" type="ORF">CCMP2556_LOCUS19358</name>
    <name evidence="5" type="ORF">CCMP2556_LOCUS34460</name>
</gene>
<dbReference type="Proteomes" id="UP001642484">
    <property type="component" value="Unassembled WGS sequence"/>
</dbReference>
<evidence type="ECO:0000256" key="1">
    <source>
        <dbReference type="ARBA" id="ARBA00022450"/>
    </source>
</evidence>
<dbReference type="PANTHER" id="PTHR43775:SF37">
    <property type="entry name" value="SI:DKEY-61P9.11"/>
    <property type="match status" value="1"/>
</dbReference>
<evidence type="ECO:0000256" key="2">
    <source>
        <dbReference type="ARBA" id="ARBA00022553"/>
    </source>
</evidence>
<dbReference type="InterPro" id="IPR050091">
    <property type="entry name" value="PKS_NRPS_Biosynth_Enz"/>
</dbReference>
<organism evidence="5 6">
    <name type="scientific">Durusdinium trenchii</name>
    <dbReference type="NCBI Taxonomy" id="1381693"/>
    <lineage>
        <taxon>Eukaryota</taxon>
        <taxon>Sar</taxon>
        <taxon>Alveolata</taxon>
        <taxon>Dinophyceae</taxon>
        <taxon>Suessiales</taxon>
        <taxon>Symbiodiniaceae</taxon>
        <taxon>Durusdinium</taxon>
    </lineage>
</organism>
<name>A0ABP0P230_9DINO</name>
<keyword evidence="6" id="KW-1185">Reference proteome</keyword>
<dbReference type="InterPro" id="IPR016039">
    <property type="entry name" value="Thiolase-like"/>
</dbReference>
<evidence type="ECO:0000313" key="5">
    <source>
        <dbReference type="EMBL" id="CAK9070077.1"/>
    </source>
</evidence>
<dbReference type="Gene3D" id="3.40.47.10">
    <property type="match status" value="1"/>
</dbReference>
<comment type="caution">
    <text evidence="5">The sequence shown here is derived from an EMBL/GenBank/DDBJ whole genome shotgun (WGS) entry which is preliminary data.</text>
</comment>
<dbReference type="EMBL" id="CAXAMN010011113">
    <property type="protein sequence ID" value="CAK9034153.1"/>
    <property type="molecule type" value="Genomic_DNA"/>
</dbReference>
<keyword evidence="1" id="KW-0596">Phosphopantetheine</keyword>
<dbReference type="PANTHER" id="PTHR43775">
    <property type="entry name" value="FATTY ACID SYNTHASE"/>
    <property type="match status" value="1"/>
</dbReference>
<dbReference type="InterPro" id="IPR020841">
    <property type="entry name" value="PKS_Beta-ketoAc_synthase_dom"/>
</dbReference>
<dbReference type="PROSITE" id="PS52004">
    <property type="entry name" value="KS3_2"/>
    <property type="match status" value="1"/>
</dbReference>
<dbReference type="CDD" id="cd00833">
    <property type="entry name" value="PKS"/>
    <property type="match status" value="1"/>
</dbReference>
<protein>
    <recommendedName>
        <fullName evidence="3">Ketosynthase family 3 (KS3) domain-containing protein</fullName>
    </recommendedName>
</protein>
<evidence type="ECO:0000313" key="6">
    <source>
        <dbReference type="Proteomes" id="UP001642484"/>
    </source>
</evidence>